<dbReference type="AlphaFoldDB" id="F9WIG3"/>
<dbReference type="EMBL" id="CAEQ01002585">
    <property type="protein sequence ID" value="CCD17110.1"/>
    <property type="molecule type" value="Genomic_DNA"/>
</dbReference>
<organism evidence="2 3">
    <name type="scientific">Trypanosoma congolense (strain IL3000)</name>
    <dbReference type="NCBI Taxonomy" id="1068625"/>
    <lineage>
        <taxon>Eukaryota</taxon>
        <taxon>Discoba</taxon>
        <taxon>Euglenozoa</taxon>
        <taxon>Kinetoplastea</taxon>
        <taxon>Metakinetoplastina</taxon>
        <taxon>Trypanosomatida</taxon>
        <taxon>Trypanosomatidae</taxon>
        <taxon>Trypanosoma</taxon>
        <taxon>Nannomonas</taxon>
    </lineage>
</organism>
<accession>F9WIG3</accession>
<protein>
    <submittedName>
        <fullName evidence="2">WGS project CAEQ00000000 data, annotated contig 784</fullName>
    </submittedName>
</protein>
<reference evidence="2 3" key="2">
    <citation type="journal article" date="2012" name="Proc. Natl. Acad. Sci. U.S.A.">
        <title>Antigenic diversity is generated by distinct evolutionary mechanisms in African trypanosome species.</title>
        <authorList>
            <person name="Jackson A.P."/>
            <person name="Berry A."/>
            <person name="Aslett M."/>
            <person name="Allison H.C."/>
            <person name="Burton P."/>
            <person name="Vavrova-Anderson J."/>
            <person name="Brown R."/>
            <person name="Browne H."/>
            <person name="Corton N."/>
            <person name="Hauser H."/>
            <person name="Gamble J."/>
            <person name="Gilderthorp R."/>
            <person name="Marcello L."/>
            <person name="McQuillan J."/>
            <person name="Otto T.D."/>
            <person name="Quail M.A."/>
            <person name="Sanders M.J."/>
            <person name="van Tonder A."/>
            <person name="Ginger M.L."/>
            <person name="Field M.C."/>
            <person name="Barry J.D."/>
            <person name="Hertz-Fowler C."/>
            <person name="Berriman M."/>
        </authorList>
    </citation>
    <scope>NUCLEOTIDE SEQUENCE [LARGE SCALE GENOMIC DNA]</scope>
    <source>
        <strain evidence="2 3">IL3000</strain>
    </source>
</reference>
<dbReference type="Proteomes" id="UP000000702">
    <property type="component" value="Unassembled WGS sequence"/>
</dbReference>
<dbReference type="VEuPathDB" id="TriTrypDB:TcIL3000_0_19620"/>
<feature type="compositionally biased region" description="Basic residues" evidence="1">
    <location>
        <begin position="7"/>
        <end position="17"/>
    </location>
</feature>
<evidence type="ECO:0000256" key="1">
    <source>
        <dbReference type="SAM" id="MobiDB-lite"/>
    </source>
</evidence>
<sequence>MDQQGRSRGRRQGRRNNRGPTTLSSPRTIPWSMEKDVVEVLLEGIMSPDRINLYWFLKPVCSVVQEQYAGFTLCDFVRNPRHCIPEVSVCDEVWRYLPHLLWKWRHCATPLVRHVGPPDVWRPAQWSSWQKYIDLDDTPLEAIDEDVWRRCRRPPPPPYRPYQGVLLIEAMPSFIQVPYSTMGYLVPIPQPPQE</sequence>
<proteinExistence type="predicted"/>
<name>F9WIG3_TRYCI</name>
<feature type="region of interest" description="Disordered" evidence="1">
    <location>
        <begin position="1"/>
        <end position="28"/>
    </location>
</feature>
<evidence type="ECO:0000313" key="3">
    <source>
        <dbReference type="Proteomes" id="UP000000702"/>
    </source>
</evidence>
<reference evidence="3" key="1">
    <citation type="submission" date="2011-07" db="EMBL/GenBank/DDBJ databases">
        <title>Divergent evolution of antigenic variation in African trypanosomes.</title>
        <authorList>
            <person name="Jackson A.P."/>
            <person name="Berry A."/>
            <person name="Allison H.C."/>
            <person name="Burton P."/>
            <person name="Anderson J."/>
            <person name="Aslett M."/>
            <person name="Brown R."/>
            <person name="Corton N."/>
            <person name="Harris D."/>
            <person name="Hauser H."/>
            <person name="Gamble J."/>
            <person name="Gilderthorp R."/>
            <person name="McQuillan J."/>
            <person name="Quail M.A."/>
            <person name="Sanders M."/>
            <person name="Van Tonder A."/>
            <person name="Ginger M.L."/>
            <person name="Donelson J.E."/>
            <person name="Field M.C."/>
            <person name="Barry J.D."/>
            <person name="Berriman M."/>
            <person name="Hertz-Fowler C."/>
        </authorList>
    </citation>
    <scope>NUCLEOTIDE SEQUENCE [LARGE SCALE GENOMIC DNA]</scope>
    <source>
        <strain evidence="3">IL3000</strain>
    </source>
</reference>
<keyword evidence="3" id="KW-1185">Reference proteome</keyword>
<gene>
    <name evidence="2" type="ORF">TCIL3000_0_19620</name>
</gene>
<comment type="caution">
    <text evidence="2">The sequence shown here is derived from an EMBL/GenBank/DDBJ whole genome shotgun (WGS) entry which is preliminary data.</text>
</comment>
<evidence type="ECO:0000313" key="2">
    <source>
        <dbReference type="EMBL" id="CCD17110.1"/>
    </source>
</evidence>